<reference evidence="5 6" key="1">
    <citation type="submission" date="2019-02" db="EMBL/GenBank/DDBJ databases">
        <title>Sequencing the genomes of 1000 actinobacteria strains.</title>
        <authorList>
            <person name="Klenk H.-P."/>
        </authorList>
    </citation>
    <scope>NUCLEOTIDE SEQUENCE [LARGE SCALE GENOMIC DNA]</scope>
    <source>
        <strain evidence="5 6">DSM 45779</strain>
    </source>
</reference>
<dbReference type="GO" id="GO:0016757">
    <property type="term" value="F:glycosyltransferase activity"/>
    <property type="evidence" value="ECO:0007669"/>
    <property type="project" value="UniProtKB-KW"/>
</dbReference>
<dbReference type="EMBL" id="SHKL01000001">
    <property type="protein sequence ID" value="RZT87908.1"/>
    <property type="molecule type" value="Genomic_DNA"/>
</dbReference>
<dbReference type="PANTHER" id="PTHR43630:SF1">
    <property type="entry name" value="POLY-BETA-1,6-N-ACETYL-D-GLUCOSAMINE SYNTHASE"/>
    <property type="match status" value="1"/>
</dbReference>
<dbReference type="PANTHER" id="PTHR43630">
    <property type="entry name" value="POLY-BETA-1,6-N-ACETYL-D-GLUCOSAMINE SYNTHASE"/>
    <property type="match status" value="1"/>
</dbReference>
<dbReference type="InterPro" id="IPR029044">
    <property type="entry name" value="Nucleotide-diphossugar_trans"/>
</dbReference>
<keyword evidence="6" id="KW-1185">Reference proteome</keyword>
<dbReference type="SUPFAM" id="SSF53448">
    <property type="entry name" value="Nucleotide-diphospho-sugar transferases"/>
    <property type="match status" value="1"/>
</dbReference>
<protein>
    <submittedName>
        <fullName evidence="5">Glycosyl transferase family 2</fullName>
    </submittedName>
</protein>
<dbReference type="Pfam" id="PF00535">
    <property type="entry name" value="Glycos_transf_2"/>
    <property type="match status" value="1"/>
</dbReference>
<keyword evidence="3 5" id="KW-0808">Transferase</keyword>
<evidence type="ECO:0000256" key="2">
    <source>
        <dbReference type="ARBA" id="ARBA00022676"/>
    </source>
</evidence>
<accession>A0A4Q7V2Z5</accession>
<proteinExistence type="inferred from homology"/>
<evidence type="ECO:0000256" key="3">
    <source>
        <dbReference type="ARBA" id="ARBA00022679"/>
    </source>
</evidence>
<comment type="similarity">
    <text evidence="1">Belongs to the glycosyltransferase 2 family.</text>
</comment>
<comment type="caution">
    <text evidence="5">The sequence shown here is derived from an EMBL/GenBank/DDBJ whole genome shotgun (WGS) entry which is preliminary data.</text>
</comment>
<dbReference type="CDD" id="cd00761">
    <property type="entry name" value="Glyco_tranf_GTA_type"/>
    <property type="match status" value="1"/>
</dbReference>
<evidence type="ECO:0000256" key="1">
    <source>
        <dbReference type="ARBA" id="ARBA00006739"/>
    </source>
</evidence>
<sequence length="293" mass="31656">MNGSTLAVVIPAYNAERTIRRAIESARAVHADEIIVIDDGSDDGTAALAEHLQARVVVQINSGPGSARSAGERLAKSDYIVFLDADDALVKEGVIKSKKRLDADKGIAASVGRYYVQADSSGRTAIAARGYLSLDTTALVRLGHGPTPPSAIVYRRSSLLVANDISPCPLSPRYSEDYETLIRASMVGSVVDFPEPTCIYSVGAGRSSLFGSSELDDRDKVQRYYALAVGIQIKPWGWCRRSSTLLLKRARHARLRGNLTEFVFYSVCALIVDPRSGLRAIRRRVNTASGGRG</sequence>
<dbReference type="OrthoDB" id="9763050at2"/>
<evidence type="ECO:0000259" key="4">
    <source>
        <dbReference type="Pfam" id="PF00535"/>
    </source>
</evidence>
<dbReference type="AlphaFoldDB" id="A0A4Q7V2Z5"/>
<keyword evidence="2" id="KW-0328">Glycosyltransferase</keyword>
<dbReference type="RefSeq" id="WP_130291994.1">
    <property type="nucleotide sequence ID" value="NZ_SHKL01000001.1"/>
</dbReference>
<dbReference type="InterPro" id="IPR001173">
    <property type="entry name" value="Glyco_trans_2-like"/>
</dbReference>
<dbReference type="Proteomes" id="UP000291591">
    <property type="component" value="Unassembled WGS sequence"/>
</dbReference>
<organism evidence="5 6">
    <name type="scientific">Pseudonocardia sediminis</name>
    <dbReference type="NCBI Taxonomy" id="1397368"/>
    <lineage>
        <taxon>Bacteria</taxon>
        <taxon>Bacillati</taxon>
        <taxon>Actinomycetota</taxon>
        <taxon>Actinomycetes</taxon>
        <taxon>Pseudonocardiales</taxon>
        <taxon>Pseudonocardiaceae</taxon>
        <taxon>Pseudonocardia</taxon>
    </lineage>
</organism>
<name>A0A4Q7V2Z5_PSEST</name>
<evidence type="ECO:0000313" key="5">
    <source>
        <dbReference type="EMBL" id="RZT87908.1"/>
    </source>
</evidence>
<evidence type="ECO:0000313" key="6">
    <source>
        <dbReference type="Proteomes" id="UP000291591"/>
    </source>
</evidence>
<feature type="domain" description="Glycosyltransferase 2-like" evidence="4">
    <location>
        <begin position="8"/>
        <end position="125"/>
    </location>
</feature>
<gene>
    <name evidence="5" type="ORF">EV383_4840</name>
</gene>
<dbReference type="Gene3D" id="3.90.550.10">
    <property type="entry name" value="Spore Coat Polysaccharide Biosynthesis Protein SpsA, Chain A"/>
    <property type="match status" value="1"/>
</dbReference>